<dbReference type="InterPro" id="IPR000653">
    <property type="entry name" value="DegT/StrS_aminotransferase"/>
</dbReference>
<gene>
    <name evidence="6" type="ORF">A3C24_04370</name>
</gene>
<name>A0A1F7GVI8_9BACT</name>
<dbReference type="PANTHER" id="PTHR30244">
    <property type="entry name" value="TRANSAMINASE"/>
    <property type="match status" value="1"/>
</dbReference>
<dbReference type="InterPro" id="IPR015421">
    <property type="entry name" value="PyrdxlP-dep_Trfase_major"/>
</dbReference>
<dbReference type="InterPro" id="IPR015424">
    <property type="entry name" value="PyrdxlP-dep_Trfase"/>
</dbReference>
<sequence>MKLYEKSLHDLTSKIVESGTFLYGRQVVELEKNLSRTFRREALTLASGHDALLLSLQALRLSHKDEVIFPANVYPTAFPIFQSGVKPILCDVDASGQLDPHAVEKVLSSRTKVIVIVHLYGLVGQLDEIIRIAREHKLILIEDCAQAYGSKFNGKYVGTFGDIGCFSFYPTKNIGTMGDGGAIITKNRKLYSYIFQARQYGESKRYKSTFVSGHSRLPEFQSGVINVILKDYKEVMEKKLAVYNTYLREFSKAPFDNNVRILRSHVLSSPSLHLFVIEVKQRQRLMTYLSSKGIEAHIHYPYSIHRVKAFHIDKKQNYPMSDRLSKNCISLPFHQFLTHSQITYVVSTIAQFYGKT</sequence>
<dbReference type="SUPFAM" id="SSF53383">
    <property type="entry name" value="PLP-dependent transferases"/>
    <property type="match status" value="1"/>
</dbReference>
<proteinExistence type="inferred from homology"/>
<comment type="caution">
    <text evidence="6">The sequence shown here is derived from an EMBL/GenBank/DDBJ whole genome shotgun (WGS) entry which is preliminary data.</text>
</comment>
<feature type="active site" description="Proton acceptor" evidence="3">
    <location>
        <position position="172"/>
    </location>
</feature>
<accession>A0A1F7GVI8</accession>
<organism evidence="6 7">
    <name type="scientific">Candidatus Roizmanbacteria bacterium RIFCSPHIGHO2_02_FULL_37_24</name>
    <dbReference type="NCBI Taxonomy" id="1802037"/>
    <lineage>
        <taxon>Bacteria</taxon>
        <taxon>Candidatus Roizmaniibacteriota</taxon>
    </lineage>
</organism>
<evidence type="ECO:0000256" key="3">
    <source>
        <dbReference type="PIRSR" id="PIRSR000390-1"/>
    </source>
</evidence>
<evidence type="ECO:0000256" key="5">
    <source>
        <dbReference type="RuleBase" id="RU004508"/>
    </source>
</evidence>
<dbReference type="EMBL" id="MFZM01000032">
    <property type="protein sequence ID" value="OGK22824.1"/>
    <property type="molecule type" value="Genomic_DNA"/>
</dbReference>
<evidence type="ECO:0000256" key="4">
    <source>
        <dbReference type="PIRSR" id="PIRSR000390-2"/>
    </source>
</evidence>
<protein>
    <recommendedName>
        <fullName evidence="8">Erythromycin biosynthesis sensory transduction protein eryC1</fullName>
    </recommendedName>
</protein>
<dbReference type="GO" id="GO:0030170">
    <property type="term" value="F:pyridoxal phosphate binding"/>
    <property type="evidence" value="ECO:0007669"/>
    <property type="project" value="TreeGrafter"/>
</dbReference>
<dbReference type="PIRSF" id="PIRSF000390">
    <property type="entry name" value="PLP_StrS"/>
    <property type="match status" value="1"/>
</dbReference>
<comment type="similarity">
    <text evidence="2 5">Belongs to the DegT/DnrJ/EryC1 family.</text>
</comment>
<dbReference type="Gene3D" id="3.90.1150.10">
    <property type="entry name" value="Aspartate Aminotransferase, domain 1"/>
    <property type="match status" value="1"/>
</dbReference>
<dbReference type="GO" id="GO:0000271">
    <property type="term" value="P:polysaccharide biosynthetic process"/>
    <property type="evidence" value="ECO:0007669"/>
    <property type="project" value="TreeGrafter"/>
</dbReference>
<evidence type="ECO:0000313" key="7">
    <source>
        <dbReference type="Proteomes" id="UP000177159"/>
    </source>
</evidence>
<dbReference type="GO" id="GO:0008483">
    <property type="term" value="F:transaminase activity"/>
    <property type="evidence" value="ECO:0007669"/>
    <property type="project" value="TreeGrafter"/>
</dbReference>
<evidence type="ECO:0000256" key="2">
    <source>
        <dbReference type="ARBA" id="ARBA00037999"/>
    </source>
</evidence>
<dbReference type="Gene3D" id="3.40.640.10">
    <property type="entry name" value="Type I PLP-dependent aspartate aminotransferase-like (Major domain)"/>
    <property type="match status" value="1"/>
</dbReference>
<dbReference type="InterPro" id="IPR015422">
    <property type="entry name" value="PyrdxlP-dep_Trfase_small"/>
</dbReference>
<evidence type="ECO:0008006" key="8">
    <source>
        <dbReference type="Google" id="ProtNLM"/>
    </source>
</evidence>
<reference evidence="6 7" key="1">
    <citation type="journal article" date="2016" name="Nat. Commun.">
        <title>Thousands of microbial genomes shed light on interconnected biogeochemical processes in an aquifer system.</title>
        <authorList>
            <person name="Anantharaman K."/>
            <person name="Brown C.T."/>
            <person name="Hug L.A."/>
            <person name="Sharon I."/>
            <person name="Castelle C.J."/>
            <person name="Probst A.J."/>
            <person name="Thomas B.C."/>
            <person name="Singh A."/>
            <person name="Wilkins M.J."/>
            <person name="Karaoz U."/>
            <person name="Brodie E.L."/>
            <person name="Williams K.H."/>
            <person name="Hubbard S.S."/>
            <person name="Banfield J.F."/>
        </authorList>
    </citation>
    <scope>NUCLEOTIDE SEQUENCE [LARGE SCALE GENOMIC DNA]</scope>
</reference>
<dbReference type="Pfam" id="PF01041">
    <property type="entry name" value="DegT_DnrJ_EryC1"/>
    <property type="match status" value="1"/>
</dbReference>
<dbReference type="PANTHER" id="PTHR30244:SF36">
    <property type="entry name" value="3-OXO-GLUCOSE-6-PHOSPHATE:GLUTAMATE AMINOTRANSFERASE"/>
    <property type="match status" value="1"/>
</dbReference>
<dbReference type="AlphaFoldDB" id="A0A1F7GVI8"/>
<evidence type="ECO:0000256" key="1">
    <source>
        <dbReference type="ARBA" id="ARBA00022898"/>
    </source>
</evidence>
<dbReference type="Proteomes" id="UP000177159">
    <property type="component" value="Unassembled WGS sequence"/>
</dbReference>
<evidence type="ECO:0000313" key="6">
    <source>
        <dbReference type="EMBL" id="OGK22824.1"/>
    </source>
</evidence>
<feature type="modified residue" description="N6-(pyridoxal phosphate)lysine" evidence="4">
    <location>
        <position position="172"/>
    </location>
</feature>
<keyword evidence="1 4" id="KW-0663">Pyridoxal phosphate</keyword>